<dbReference type="PANTHER" id="PTHR30543">
    <property type="entry name" value="CHROMATE REDUCTASE"/>
    <property type="match status" value="1"/>
</dbReference>
<feature type="compositionally biased region" description="Low complexity" evidence="1">
    <location>
        <begin position="203"/>
        <end position="212"/>
    </location>
</feature>
<evidence type="ECO:0000256" key="1">
    <source>
        <dbReference type="SAM" id="MobiDB-lite"/>
    </source>
</evidence>
<dbReference type="SUPFAM" id="SSF52218">
    <property type="entry name" value="Flavoproteins"/>
    <property type="match status" value="1"/>
</dbReference>
<organism evidence="3 4">
    <name type="scientific">Nonomuraea rhodomycinica</name>
    <dbReference type="NCBI Taxonomy" id="1712872"/>
    <lineage>
        <taxon>Bacteria</taxon>
        <taxon>Bacillati</taxon>
        <taxon>Actinomycetota</taxon>
        <taxon>Actinomycetes</taxon>
        <taxon>Streptosporangiales</taxon>
        <taxon>Streptosporangiaceae</taxon>
        <taxon>Nonomuraea</taxon>
    </lineage>
</organism>
<keyword evidence="4" id="KW-1185">Reference proteome</keyword>
<protein>
    <submittedName>
        <fullName evidence="3">NAD(P)H-dependent oxidoreductase</fullName>
    </submittedName>
</protein>
<dbReference type="EMBL" id="JABWGO010000003">
    <property type="protein sequence ID" value="NUW41814.1"/>
    <property type="molecule type" value="Genomic_DNA"/>
</dbReference>
<sequence>MINVGIIIGSTRPGRNGEAVARWIHDLATGRDDASFEIVDLEDFHLPLLDEALPPAMGHYANAHTRAWADTIASFDAYVFVTPEYNHSTSGALKNAIDFLYAEWNNKAAAFVGYGSAGGVRAVEHLRLIMGELQVADVRTQIALSLATDFENFQVLAPAAHHAEAVSVMLDELLAWGGALKALRETWQAEGTPGAAESRPDADMAPPAAAGR</sequence>
<proteinExistence type="predicted"/>
<name>A0A7Y6IRK8_9ACTN</name>
<evidence type="ECO:0000259" key="2">
    <source>
        <dbReference type="Pfam" id="PF03358"/>
    </source>
</evidence>
<dbReference type="Proteomes" id="UP000546126">
    <property type="component" value="Unassembled WGS sequence"/>
</dbReference>
<dbReference type="InterPro" id="IPR050712">
    <property type="entry name" value="NAD(P)H-dep_reductase"/>
</dbReference>
<comment type="caution">
    <text evidence="3">The sequence shown here is derived from an EMBL/GenBank/DDBJ whole genome shotgun (WGS) entry which is preliminary data.</text>
</comment>
<dbReference type="AlphaFoldDB" id="A0A7Y6IRK8"/>
<dbReference type="GO" id="GO:0010181">
    <property type="term" value="F:FMN binding"/>
    <property type="evidence" value="ECO:0007669"/>
    <property type="project" value="TreeGrafter"/>
</dbReference>
<dbReference type="InterPro" id="IPR029039">
    <property type="entry name" value="Flavoprotein-like_sf"/>
</dbReference>
<dbReference type="Gene3D" id="3.40.50.360">
    <property type="match status" value="1"/>
</dbReference>
<dbReference type="InterPro" id="IPR005025">
    <property type="entry name" value="FMN_Rdtase-like_dom"/>
</dbReference>
<feature type="region of interest" description="Disordered" evidence="1">
    <location>
        <begin position="189"/>
        <end position="212"/>
    </location>
</feature>
<dbReference type="Pfam" id="PF03358">
    <property type="entry name" value="FMN_red"/>
    <property type="match status" value="1"/>
</dbReference>
<dbReference type="PANTHER" id="PTHR30543:SF21">
    <property type="entry name" value="NAD(P)H-DEPENDENT FMN REDUCTASE LOT6"/>
    <property type="match status" value="1"/>
</dbReference>
<dbReference type="GO" id="GO:0005829">
    <property type="term" value="C:cytosol"/>
    <property type="evidence" value="ECO:0007669"/>
    <property type="project" value="TreeGrafter"/>
</dbReference>
<gene>
    <name evidence="3" type="ORF">HT134_16950</name>
</gene>
<dbReference type="RefSeq" id="WP_175601344.1">
    <property type="nucleotide sequence ID" value="NZ_JABWGO010000003.1"/>
</dbReference>
<evidence type="ECO:0000313" key="3">
    <source>
        <dbReference type="EMBL" id="NUW41814.1"/>
    </source>
</evidence>
<accession>A0A7Y6IRK8</accession>
<evidence type="ECO:0000313" key="4">
    <source>
        <dbReference type="Proteomes" id="UP000546126"/>
    </source>
</evidence>
<feature type="domain" description="NADPH-dependent FMN reductase-like" evidence="2">
    <location>
        <begin position="3"/>
        <end position="148"/>
    </location>
</feature>
<dbReference type="GO" id="GO:0016491">
    <property type="term" value="F:oxidoreductase activity"/>
    <property type="evidence" value="ECO:0007669"/>
    <property type="project" value="InterPro"/>
</dbReference>
<reference evidence="3 4" key="1">
    <citation type="submission" date="2020-06" db="EMBL/GenBank/DDBJ databases">
        <authorList>
            <person name="Chanama M."/>
        </authorList>
    </citation>
    <scope>NUCLEOTIDE SEQUENCE [LARGE SCALE GENOMIC DNA]</scope>
    <source>
        <strain evidence="3 4">TBRC6557</strain>
    </source>
</reference>